<dbReference type="RefSeq" id="WP_129349182.1">
    <property type="nucleotide sequence ID" value="NZ_CP026538.1"/>
</dbReference>
<sequence>MTAKTGQCDVHPLRRFHSWQVWPGSYDNPPAGRYPLAAGSRPDIDATTPIAGIGSCLIREFKTRLLARGWNFLQEEAGNPAARHASAAWERLYNLFSVRQVLEYALTDAVPQPRWWISPQTGMIQDPYRRIVLYDDMEAAEADFARHRRCARRVLTTAKALVLSLDYTEIWEDTETGAVLCLPSGPYVIEGGDMGRYRHRTTGVAENIAALKGVLALLRAANPDCRLVLVLSPIQQWATFREDADVFAASCHAKAVLRVAAEEFAARHAGVLYFPAYELAMLQRPARGLPVFAAGRENFHVCQEALDAVIDAFFAWCGGEATGAGSRDLPQEG</sequence>
<evidence type="ECO:0000259" key="1">
    <source>
        <dbReference type="Pfam" id="PF08885"/>
    </source>
</evidence>
<accession>A0A4P6HK00</accession>
<dbReference type="InterPro" id="IPR014982">
    <property type="entry name" value="GSCFA"/>
</dbReference>
<evidence type="ECO:0000313" key="3">
    <source>
        <dbReference type="Proteomes" id="UP000293296"/>
    </source>
</evidence>
<keyword evidence="3" id="KW-1185">Reference proteome</keyword>
<name>A0A4P6HK00_9BACT</name>
<dbReference type="OrthoDB" id="369216at2"/>
<gene>
    <name evidence="2" type="ORF">C3Y92_02465</name>
</gene>
<evidence type="ECO:0000313" key="2">
    <source>
        <dbReference type="EMBL" id="QAZ66160.1"/>
    </source>
</evidence>
<organism evidence="2 3">
    <name type="scientific">Solidesulfovibrio carbinolicus</name>
    <dbReference type="NCBI Taxonomy" id="296842"/>
    <lineage>
        <taxon>Bacteria</taxon>
        <taxon>Pseudomonadati</taxon>
        <taxon>Thermodesulfobacteriota</taxon>
        <taxon>Desulfovibrionia</taxon>
        <taxon>Desulfovibrionales</taxon>
        <taxon>Desulfovibrionaceae</taxon>
        <taxon>Solidesulfovibrio</taxon>
    </lineage>
</organism>
<feature type="domain" description="GSCFA" evidence="1">
    <location>
        <begin position="50"/>
        <end position="313"/>
    </location>
</feature>
<dbReference type="EMBL" id="CP026538">
    <property type="protein sequence ID" value="QAZ66160.1"/>
    <property type="molecule type" value="Genomic_DNA"/>
</dbReference>
<dbReference type="Proteomes" id="UP000293296">
    <property type="component" value="Chromosome"/>
</dbReference>
<reference evidence="2 3" key="1">
    <citation type="submission" date="2018-02" db="EMBL/GenBank/DDBJ databases">
        <title>Genome sequence of Desulfovibrio carbinolicus DSM 3852.</title>
        <authorList>
            <person name="Wilbanks E."/>
            <person name="Skennerton C.T."/>
            <person name="Orphan V.J."/>
        </authorList>
    </citation>
    <scope>NUCLEOTIDE SEQUENCE [LARGE SCALE GENOMIC DNA]</scope>
    <source>
        <strain evidence="2 3">DSM 3852</strain>
    </source>
</reference>
<dbReference type="Pfam" id="PF08885">
    <property type="entry name" value="GSCFA"/>
    <property type="match status" value="1"/>
</dbReference>
<proteinExistence type="predicted"/>
<dbReference type="KEGG" id="dcb:C3Y92_02465"/>
<dbReference type="AlphaFoldDB" id="A0A4P6HK00"/>
<protein>
    <submittedName>
        <fullName evidence="2">GSCFA family protein</fullName>
    </submittedName>
</protein>